<dbReference type="Proteomes" id="UP000789803">
    <property type="component" value="Unassembled WGS sequence"/>
</dbReference>
<gene>
    <name evidence="2" type="primary">napF_2</name>
    <name evidence="2" type="ORF">LMG7974_01200</name>
</gene>
<accession>A0ABM8Q7T7</accession>
<comment type="caution">
    <text evidence="2">The sequence shown here is derived from an EMBL/GenBank/DDBJ whole genome shotgun (WGS) entry which is preliminary data.</text>
</comment>
<name>A0ABM8Q7T7_9BACT</name>
<dbReference type="PROSITE" id="PS51379">
    <property type="entry name" value="4FE4S_FER_2"/>
    <property type="match status" value="2"/>
</dbReference>
<sequence>MQKREFFDRFRPSKKHELKPIAPPYFGGEFNCAKCNGFCVSSCKRNVIVFSENKVSLNFKKNGCNFCQDCAKACESLGNGVLSLKFDEKITAKTSIDVSTCLAWNDVICCNCQDVCKYKAIEFLGVFRPVINEKCVNCGECISACFKQSIDIKAV</sequence>
<keyword evidence="3" id="KW-1185">Reference proteome</keyword>
<feature type="domain" description="4Fe-4S ferredoxin-type" evidence="1">
    <location>
        <begin position="127"/>
        <end position="155"/>
    </location>
</feature>
<feature type="domain" description="4Fe-4S ferredoxin-type" evidence="1">
    <location>
        <begin position="22"/>
        <end position="53"/>
    </location>
</feature>
<proteinExistence type="predicted"/>
<protein>
    <submittedName>
        <fullName evidence="2">Ferredoxin-type protein NapF</fullName>
    </submittedName>
</protein>
<evidence type="ECO:0000313" key="3">
    <source>
        <dbReference type="Proteomes" id="UP000789803"/>
    </source>
</evidence>
<dbReference type="SUPFAM" id="SSF54862">
    <property type="entry name" value="4Fe-4S ferredoxins"/>
    <property type="match status" value="1"/>
</dbReference>
<organism evidence="2 3">
    <name type="scientific">Campylobacter majalis</name>
    <dbReference type="NCBI Taxonomy" id="2790656"/>
    <lineage>
        <taxon>Bacteria</taxon>
        <taxon>Pseudomonadati</taxon>
        <taxon>Campylobacterota</taxon>
        <taxon>Epsilonproteobacteria</taxon>
        <taxon>Campylobacterales</taxon>
        <taxon>Campylobacteraceae</taxon>
        <taxon>Campylobacter</taxon>
    </lineage>
</organism>
<dbReference type="Gene3D" id="3.30.70.20">
    <property type="match status" value="2"/>
</dbReference>
<dbReference type="EMBL" id="CAJHOF010000010">
    <property type="protein sequence ID" value="CAD7288890.1"/>
    <property type="molecule type" value="Genomic_DNA"/>
</dbReference>
<reference evidence="2 3" key="1">
    <citation type="submission" date="2020-11" db="EMBL/GenBank/DDBJ databases">
        <authorList>
            <person name="Peeters C."/>
        </authorList>
    </citation>
    <scope>NUCLEOTIDE SEQUENCE [LARGE SCALE GENOMIC DNA]</scope>
    <source>
        <strain evidence="2 3">LMG 7974</strain>
    </source>
</reference>
<evidence type="ECO:0000259" key="1">
    <source>
        <dbReference type="PROSITE" id="PS51379"/>
    </source>
</evidence>
<evidence type="ECO:0000313" key="2">
    <source>
        <dbReference type="EMBL" id="CAD7288890.1"/>
    </source>
</evidence>
<dbReference type="Pfam" id="PF00037">
    <property type="entry name" value="Fer4"/>
    <property type="match status" value="1"/>
</dbReference>
<dbReference type="InterPro" id="IPR017896">
    <property type="entry name" value="4Fe4S_Fe-S-bd"/>
</dbReference>
<dbReference type="RefSeq" id="WP_229932996.1">
    <property type="nucleotide sequence ID" value="NZ_CAJHOF010000010.1"/>
</dbReference>